<dbReference type="Proteomes" id="UP001212263">
    <property type="component" value="Unassembled WGS sequence"/>
</dbReference>
<dbReference type="EMBL" id="QRYW01000015">
    <property type="protein sequence ID" value="RGV27144.1"/>
    <property type="molecule type" value="Genomic_DNA"/>
</dbReference>
<dbReference type="InterPro" id="IPR007358">
    <property type="entry name" value="Nucleoid_associated_NdpA"/>
</dbReference>
<name>A0A1Y3YL65_9BACT</name>
<dbReference type="Pfam" id="PF04245">
    <property type="entry name" value="NA37"/>
    <property type="match status" value="1"/>
</dbReference>
<protein>
    <submittedName>
        <fullName evidence="4">Nucleoid-associated protein</fullName>
    </submittedName>
</protein>
<dbReference type="GeneID" id="61273952"/>
<dbReference type="RefSeq" id="WP_013611033.1">
    <property type="nucleotide sequence ID" value="NZ_BAABYK010000001.1"/>
</dbReference>
<dbReference type="EMBL" id="QSCO01000004">
    <property type="protein sequence ID" value="RGY08938.1"/>
    <property type="molecule type" value="Genomic_DNA"/>
</dbReference>
<dbReference type="OMA" id="MYYYLVY"/>
<proteinExistence type="predicted"/>
<dbReference type="Proteomes" id="UP000283426">
    <property type="component" value="Unassembled WGS sequence"/>
</dbReference>
<reference evidence="6 7" key="1">
    <citation type="submission" date="2018-08" db="EMBL/GenBank/DDBJ databases">
        <title>A genome reference for cultivated species of the human gut microbiota.</title>
        <authorList>
            <person name="Zou Y."/>
            <person name="Xue W."/>
            <person name="Luo G."/>
        </authorList>
    </citation>
    <scope>NUCLEOTIDE SEQUENCE [LARGE SCALE GENOMIC DNA]</scope>
    <source>
        <strain evidence="4 6">AF14-6AC</strain>
        <strain evidence="3 7">AF16-14</strain>
        <strain evidence="5 8">OF03-11</strain>
    </source>
</reference>
<evidence type="ECO:0000313" key="1">
    <source>
        <dbReference type="EMBL" id="MCG4959002.1"/>
    </source>
</evidence>
<evidence type="ECO:0000313" key="2">
    <source>
        <dbReference type="EMBL" id="MDB9224376.1"/>
    </source>
</evidence>
<dbReference type="EMBL" id="JAQMRD010000024">
    <property type="protein sequence ID" value="MDB9224376.1"/>
    <property type="molecule type" value="Genomic_DNA"/>
</dbReference>
<evidence type="ECO:0000313" key="5">
    <source>
        <dbReference type="EMBL" id="RGY08938.1"/>
    </source>
</evidence>
<evidence type="ECO:0000313" key="3">
    <source>
        <dbReference type="EMBL" id="RGU58950.1"/>
    </source>
</evidence>
<comment type="caution">
    <text evidence="4">The sequence shown here is derived from an EMBL/GenBank/DDBJ whole genome shotgun (WGS) entry which is preliminary data.</text>
</comment>
<dbReference type="Proteomes" id="UP001199750">
    <property type="component" value="Unassembled WGS sequence"/>
</dbReference>
<reference evidence="2" key="3">
    <citation type="submission" date="2023-01" db="EMBL/GenBank/DDBJ databases">
        <title>Human gut microbiome strain richness.</title>
        <authorList>
            <person name="Chen-Liaw A."/>
        </authorList>
    </citation>
    <scope>NUCLEOTIDE SEQUENCE</scope>
    <source>
        <strain evidence="2">RTP21484st1_B7_RTP21484_190118</strain>
    </source>
</reference>
<dbReference type="EMBL" id="JAKNDN010000006">
    <property type="protein sequence ID" value="MCG4959002.1"/>
    <property type="molecule type" value="Genomic_DNA"/>
</dbReference>
<evidence type="ECO:0000313" key="4">
    <source>
        <dbReference type="EMBL" id="RGV27144.1"/>
    </source>
</evidence>
<dbReference type="EMBL" id="QRYC01000001">
    <property type="protein sequence ID" value="RGU58950.1"/>
    <property type="molecule type" value="Genomic_DNA"/>
</dbReference>
<evidence type="ECO:0000313" key="6">
    <source>
        <dbReference type="Proteomes" id="UP000283426"/>
    </source>
</evidence>
<sequence>MINFENSDISNIVIHHVGNKFEGGGLTLSDGCFLPEDPDVVNLLKSYFLSAFKKDAYYNFLPYEEELMNNPVYASVSQIFDNESEFYQQSVQIAEHLFEQSNNPNIKPGELYIVHFRNCNVEEGVCDAVGIFKSETKDTFLKIVMNQNTYQLVGESGINIKKLDKACIVFNVNRDNGYKVCILDKTNTKEAIYWTTDFLGLEPAEASYFQTSNYLNLCKDFVKDIYNQENDVPRADQIDMLNRSINFFKDADVFSEERFKQEVVQEPEVINAFENFKCQYETDNNVELTDQFAISDFAVKDEKKYFKHVLKLDKNFHVYIHGEKKYIRKGYDPDRDMNYYVLYFRNEE</sequence>
<dbReference type="Proteomes" id="UP000284243">
    <property type="component" value="Unassembled WGS sequence"/>
</dbReference>
<accession>A0A1Y3YL65</accession>
<dbReference type="Proteomes" id="UP000284434">
    <property type="component" value="Unassembled WGS sequence"/>
</dbReference>
<reference evidence="1" key="2">
    <citation type="submission" date="2022-01" db="EMBL/GenBank/DDBJ databases">
        <title>Collection of gut derived symbiotic bacterial strains cultured from healthy donors.</title>
        <authorList>
            <person name="Lin H."/>
            <person name="Kohout C."/>
            <person name="Waligurski E."/>
            <person name="Pamer E.G."/>
        </authorList>
    </citation>
    <scope>NUCLEOTIDE SEQUENCE</scope>
    <source>
        <strain evidence="1">DFI.1.149</strain>
    </source>
</reference>
<evidence type="ECO:0000313" key="8">
    <source>
        <dbReference type="Proteomes" id="UP000284434"/>
    </source>
</evidence>
<dbReference type="AlphaFoldDB" id="A0A1Y3YL65"/>
<evidence type="ECO:0000313" key="7">
    <source>
        <dbReference type="Proteomes" id="UP000284243"/>
    </source>
</evidence>
<gene>
    <name evidence="4" type="ORF">DWW24_08330</name>
    <name evidence="3" type="ORF">DWW57_00700</name>
    <name evidence="5" type="ORF">DXA53_03550</name>
    <name evidence="1" type="ORF">L0P03_03905</name>
    <name evidence="2" type="ORF">PN645_15410</name>
</gene>
<organism evidence="4 6">
    <name type="scientific">Odoribacter splanchnicus</name>
    <dbReference type="NCBI Taxonomy" id="28118"/>
    <lineage>
        <taxon>Bacteria</taxon>
        <taxon>Pseudomonadati</taxon>
        <taxon>Bacteroidota</taxon>
        <taxon>Bacteroidia</taxon>
        <taxon>Bacteroidales</taxon>
        <taxon>Odoribacteraceae</taxon>
        <taxon>Odoribacter</taxon>
    </lineage>
</organism>
<dbReference type="GO" id="GO:0009295">
    <property type="term" value="C:nucleoid"/>
    <property type="evidence" value="ECO:0007669"/>
    <property type="project" value="InterPro"/>
</dbReference>